<feature type="region of interest" description="Disordered" evidence="1">
    <location>
        <begin position="70"/>
        <end position="120"/>
    </location>
</feature>
<proteinExistence type="predicted"/>
<evidence type="ECO:0000256" key="1">
    <source>
        <dbReference type="SAM" id="MobiDB-lite"/>
    </source>
</evidence>
<protein>
    <submittedName>
        <fullName evidence="2">Methyltransf_11 domain-containing protein</fullName>
    </submittedName>
</protein>
<sequence length="120" mass="12879">MYSHLTTRISSVLVSHFLLDLQDAFQRTIHGLATDDPSGLSQGIGSSVDFANALGSVGATIDPAADQALEEEDHVDGQVPAEDILPNENESEPGEHSRAGPDSDEFEIMEVPRRLVPVPM</sequence>
<evidence type="ECO:0000313" key="2">
    <source>
        <dbReference type="EMBL" id="VWO95371.1"/>
    </source>
</evidence>
<gene>
    <name evidence="2" type="primary">B2HHI1</name>
</gene>
<dbReference type="AlphaFoldDB" id="A0A5K1JW77"/>
<reference evidence="2" key="1">
    <citation type="submission" date="2019-10" db="EMBL/GenBank/DDBJ databases">
        <authorList>
            <person name="Nor Muhammad N."/>
        </authorList>
    </citation>
    <scope>NUCLEOTIDE SEQUENCE</scope>
</reference>
<accession>A0A5K1JW77</accession>
<name>A0A5K1JW77_9APHY</name>
<dbReference type="EMBL" id="LR724757">
    <property type="protein sequence ID" value="VWO95371.1"/>
    <property type="molecule type" value="Genomic_DNA"/>
</dbReference>
<organism evidence="2">
    <name type="scientific">Ganoderma boninense</name>
    <dbReference type="NCBI Taxonomy" id="34458"/>
    <lineage>
        <taxon>Eukaryota</taxon>
        <taxon>Fungi</taxon>
        <taxon>Dikarya</taxon>
        <taxon>Basidiomycota</taxon>
        <taxon>Agaricomycotina</taxon>
        <taxon>Agaricomycetes</taxon>
        <taxon>Polyporales</taxon>
        <taxon>Polyporaceae</taxon>
        <taxon>Ganoderma</taxon>
    </lineage>
</organism>